<dbReference type="PROSITE" id="PS51201">
    <property type="entry name" value="RCK_N"/>
    <property type="match status" value="1"/>
</dbReference>
<keyword evidence="1" id="KW-0813">Transport</keyword>
<reference evidence="4" key="1">
    <citation type="submission" date="2020-07" db="EMBL/GenBank/DDBJ databases">
        <title>Huge and variable diversity of episymbiotic CPR bacteria and DPANN archaea in groundwater ecosystems.</title>
        <authorList>
            <person name="He C.Y."/>
            <person name="Keren R."/>
            <person name="Whittaker M."/>
            <person name="Farag I.F."/>
            <person name="Doudna J."/>
            <person name="Cate J.H.D."/>
            <person name="Banfield J.F."/>
        </authorList>
    </citation>
    <scope>NUCLEOTIDE SEQUENCE</scope>
    <source>
        <strain evidence="4">NC_groundwater_717_Ag_S-0.2um_59_8</strain>
    </source>
</reference>
<feature type="non-terminal residue" evidence="4">
    <location>
        <position position="69"/>
    </location>
</feature>
<dbReference type="InterPro" id="IPR006036">
    <property type="entry name" value="K_uptake_TrkA"/>
</dbReference>
<evidence type="ECO:0000313" key="4">
    <source>
        <dbReference type="EMBL" id="MBI3015182.1"/>
    </source>
</evidence>
<evidence type="ECO:0000259" key="3">
    <source>
        <dbReference type="PROSITE" id="PS51201"/>
    </source>
</evidence>
<evidence type="ECO:0000313" key="5">
    <source>
        <dbReference type="Proteomes" id="UP000741360"/>
    </source>
</evidence>
<dbReference type="PRINTS" id="PR00335">
    <property type="entry name" value="KUPTAKETRKA"/>
</dbReference>
<dbReference type="PANTHER" id="PTHR43833:SF8">
    <property type="entry name" value="TRK SYSTEM POTASSIUM UPTAKE PROTEIN TRKA"/>
    <property type="match status" value="1"/>
</dbReference>
<evidence type="ECO:0000256" key="2">
    <source>
        <dbReference type="ARBA" id="ARBA00022958"/>
    </source>
</evidence>
<protein>
    <submittedName>
        <fullName evidence="4">NAD-binding protein</fullName>
    </submittedName>
</protein>
<keyword evidence="1" id="KW-0633">Potassium transport</keyword>
<sequence length="69" mass="7514">MRVVIVGCGRVGSELANALSVERHEVVVIDRNPLSFGRLSRDFSGRMLTGIGFDRDVLQKAEIEGAEAL</sequence>
<comment type="caution">
    <text evidence="4">The sequence shown here is derived from an EMBL/GenBank/DDBJ whole genome shotgun (WGS) entry which is preliminary data.</text>
</comment>
<dbReference type="InterPro" id="IPR050721">
    <property type="entry name" value="Trk_Ktr_HKT_K-transport"/>
</dbReference>
<organism evidence="4 5">
    <name type="scientific">Tectimicrobiota bacterium</name>
    <dbReference type="NCBI Taxonomy" id="2528274"/>
    <lineage>
        <taxon>Bacteria</taxon>
        <taxon>Pseudomonadati</taxon>
        <taxon>Nitrospinota/Tectimicrobiota group</taxon>
        <taxon>Candidatus Tectimicrobiota</taxon>
    </lineage>
</organism>
<keyword evidence="1" id="KW-0406">Ion transport</keyword>
<dbReference type="PANTHER" id="PTHR43833">
    <property type="entry name" value="POTASSIUM CHANNEL PROTEIN 2-RELATED-RELATED"/>
    <property type="match status" value="1"/>
</dbReference>
<feature type="domain" description="RCK N-terminal" evidence="3">
    <location>
        <begin position="1"/>
        <end position="69"/>
    </location>
</feature>
<dbReference type="InterPro" id="IPR036291">
    <property type="entry name" value="NAD(P)-bd_dom_sf"/>
</dbReference>
<proteinExistence type="predicted"/>
<dbReference type="InterPro" id="IPR003148">
    <property type="entry name" value="RCK_N"/>
</dbReference>
<evidence type="ECO:0000256" key="1">
    <source>
        <dbReference type="ARBA" id="ARBA00022538"/>
    </source>
</evidence>
<accession>A0A932GQT5</accession>
<dbReference type="GO" id="GO:0015079">
    <property type="term" value="F:potassium ion transmembrane transporter activity"/>
    <property type="evidence" value="ECO:0007669"/>
    <property type="project" value="InterPro"/>
</dbReference>
<dbReference type="AlphaFoldDB" id="A0A932GQT5"/>
<dbReference type="SUPFAM" id="SSF51735">
    <property type="entry name" value="NAD(P)-binding Rossmann-fold domains"/>
    <property type="match status" value="1"/>
</dbReference>
<dbReference type="Pfam" id="PF02254">
    <property type="entry name" value="TrkA_N"/>
    <property type="match status" value="1"/>
</dbReference>
<name>A0A932GQT5_UNCTE</name>
<gene>
    <name evidence="4" type="ORF">HYY65_09025</name>
</gene>
<dbReference type="Proteomes" id="UP000741360">
    <property type="component" value="Unassembled WGS sequence"/>
</dbReference>
<dbReference type="GO" id="GO:0005886">
    <property type="term" value="C:plasma membrane"/>
    <property type="evidence" value="ECO:0007669"/>
    <property type="project" value="InterPro"/>
</dbReference>
<keyword evidence="2" id="KW-0630">Potassium</keyword>
<dbReference type="Gene3D" id="3.40.50.720">
    <property type="entry name" value="NAD(P)-binding Rossmann-like Domain"/>
    <property type="match status" value="1"/>
</dbReference>
<dbReference type="EMBL" id="JACPSX010000172">
    <property type="protein sequence ID" value="MBI3015182.1"/>
    <property type="molecule type" value="Genomic_DNA"/>
</dbReference>